<evidence type="ECO:0000313" key="1">
    <source>
        <dbReference type="EMBL" id="CBI28109.3"/>
    </source>
</evidence>
<dbReference type="InParanoid" id="D7TBS4"/>
<dbReference type="EMBL" id="FN595756">
    <property type="protein sequence ID" value="CBI28109.3"/>
    <property type="molecule type" value="Genomic_DNA"/>
</dbReference>
<dbReference type="AlphaFoldDB" id="D7TBS4"/>
<dbReference type="OrthoDB" id="438224at2759"/>
<reference evidence="2" key="1">
    <citation type="journal article" date="2007" name="Nature">
        <title>The grapevine genome sequence suggests ancestral hexaploidization in major angiosperm phyla.</title>
        <authorList>
            <consortium name="The French-Italian Public Consortium for Grapevine Genome Characterization."/>
            <person name="Jaillon O."/>
            <person name="Aury J.-M."/>
            <person name="Noel B."/>
            <person name="Policriti A."/>
            <person name="Clepet C."/>
            <person name="Casagrande A."/>
            <person name="Choisne N."/>
            <person name="Aubourg S."/>
            <person name="Vitulo N."/>
            <person name="Jubin C."/>
            <person name="Vezzi A."/>
            <person name="Legeai F."/>
            <person name="Hugueney P."/>
            <person name="Dasilva C."/>
            <person name="Horner D."/>
            <person name="Mica E."/>
            <person name="Jublot D."/>
            <person name="Poulain J."/>
            <person name="Bruyere C."/>
            <person name="Billault A."/>
            <person name="Segurens B."/>
            <person name="Gouyvenoux M."/>
            <person name="Ugarte E."/>
            <person name="Cattonaro F."/>
            <person name="Anthouard V."/>
            <person name="Vico V."/>
            <person name="Del Fabbro C."/>
            <person name="Alaux M."/>
            <person name="Di Gaspero G."/>
            <person name="Dumas V."/>
            <person name="Felice N."/>
            <person name="Paillard S."/>
            <person name="Juman I."/>
            <person name="Moroldo M."/>
            <person name="Scalabrin S."/>
            <person name="Canaguier A."/>
            <person name="Le Clainche I."/>
            <person name="Malacrida G."/>
            <person name="Durand E."/>
            <person name="Pesole G."/>
            <person name="Laucou V."/>
            <person name="Chatelet P."/>
            <person name="Merdinoglu D."/>
            <person name="Delledonne M."/>
            <person name="Pezzotti M."/>
            <person name="Lecharny A."/>
            <person name="Scarpelli C."/>
            <person name="Artiguenave F."/>
            <person name="Pe M.E."/>
            <person name="Valle G."/>
            <person name="Morgante M."/>
            <person name="Caboche M."/>
            <person name="Adam-Blondon A.-F."/>
            <person name="Weissenbach J."/>
            <person name="Quetier F."/>
            <person name="Wincker P."/>
        </authorList>
    </citation>
    <scope>NUCLEOTIDE SEQUENCE [LARGE SCALE GENOMIC DNA]</scope>
    <source>
        <strain evidence="2">cv. Pinot noir / PN40024</strain>
    </source>
</reference>
<accession>D7TBS4</accession>
<keyword evidence="2" id="KW-1185">Reference proteome</keyword>
<gene>
    <name evidence="1" type="ordered locus">VIT_11s0016g04310</name>
</gene>
<dbReference type="HOGENOM" id="CLU_3018179_0_0_1"/>
<dbReference type="PaxDb" id="29760-VIT_11s0016g04310.t01"/>
<dbReference type="Proteomes" id="UP000009183">
    <property type="component" value="Chromosome 11"/>
</dbReference>
<protein>
    <submittedName>
        <fullName evidence="1">Uncharacterized protein</fullName>
    </submittedName>
</protein>
<sequence length="56" mass="6019">MSCTSEAAPPVLQTVTATTSYPELIDKNADLSMKIEEGFGPNGLGILTTAHVRMFY</sequence>
<evidence type="ECO:0000313" key="2">
    <source>
        <dbReference type="Proteomes" id="UP000009183"/>
    </source>
</evidence>
<organism evidence="1 2">
    <name type="scientific">Vitis vinifera</name>
    <name type="common">Grape</name>
    <dbReference type="NCBI Taxonomy" id="29760"/>
    <lineage>
        <taxon>Eukaryota</taxon>
        <taxon>Viridiplantae</taxon>
        <taxon>Streptophyta</taxon>
        <taxon>Embryophyta</taxon>
        <taxon>Tracheophyta</taxon>
        <taxon>Spermatophyta</taxon>
        <taxon>Magnoliopsida</taxon>
        <taxon>eudicotyledons</taxon>
        <taxon>Gunneridae</taxon>
        <taxon>Pentapetalae</taxon>
        <taxon>rosids</taxon>
        <taxon>Vitales</taxon>
        <taxon>Vitaceae</taxon>
        <taxon>Viteae</taxon>
        <taxon>Vitis</taxon>
    </lineage>
</organism>
<proteinExistence type="predicted"/>
<name>D7TBS4_VITVI</name>